<dbReference type="InterPro" id="IPR007495">
    <property type="entry name" value="NqrM"/>
</dbReference>
<protein>
    <submittedName>
        <fullName evidence="1">(Na+)-NQR maturation NqrM</fullName>
    </submittedName>
</protein>
<keyword evidence="2" id="KW-1185">Reference proteome</keyword>
<name>A0A5B8L0W4_9HYPH</name>
<dbReference type="AlphaFoldDB" id="A0A5B8L0W4"/>
<evidence type="ECO:0000313" key="2">
    <source>
        <dbReference type="Proteomes" id="UP000321389"/>
    </source>
</evidence>
<dbReference type="RefSeq" id="WP_146300189.1">
    <property type="nucleotide sequence ID" value="NZ_CP042301.2"/>
</dbReference>
<dbReference type="Pfam" id="PF04400">
    <property type="entry name" value="NqrM"/>
    <property type="match status" value="1"/>
</dbReference>
<organism evidence="1 2">
    <name type="scientific">Nitratireductor mangrovi</name>
    <dbReference type="NCBI Taxonomy" id="2599600"/>
    <lineage>
        <taxon>Bacteria</taxon>
        <taxon>Pseudomonadati</taxon>
        <taxon>Pseudomonadota</taxon>
        <taxon>Alphaproteobacteria</taxon>
        <taxon>Hyphomicrobiales</taxon>
        <taxon>Phyllobacteriaceae</taxon>
        <taxon>Nitratireductor</taxon>
    </lineage>
</organism>
<dbReference type="KEGG" id="niy:FQ775_14815"/>
<dbReference type="Proteomes" id="UP000321389">
    <property type="component" value="Chromosome"/>
</dbReference>
<sequence length="49" mass="4889">MGTLILTLTIILLSGLGLSLGVLMGRKPVKGSCGGLACVEGVQCAGCRK</sequence>
<gene>
    <name evidence="1" type="primary">nqrM</name>
    <name evidence="1" type="ORF">FQ775_14815</name>
</gene>
<reference evidence="1" key="1">
    <citation type="submission" date="2020-04" db="EMBL/GenBank/DDBJ databases">
        <title>Nitratireductor sp. nov. isolated from mangrove soil.</title>
        <authorList>
            <person name="Ye Y."/>
        </authorList>
    </citation>
    <scope>NUCLEOTIDE SEQUENCE</scope>
    <source>
        <strain evidence="1">SY7</strain>
    </source>
</reference>
<dbReference type="EMBL" id="CP042301">
    <property type="protein sequence ID" value="QDZ01546.1"/>
    <property type="molecule type" value="Genomic_DNA"/>
</dbReference>
<accession>A0A5B8L0W4</accession>
<evidence type="ECO:0000313" key="1">
    <source>
        <dbReference type="EMBL" id="QDZ01546.1"/>
    </source>
</evidence>
<proteinExistence type="predicted"/>